<dbReference type="GO" id="GO:0006412">
    <property type="term" value="P:translation"/>
    <property type="evidence" value="ECO:0007669"/>
    <property type="project" value="UniProtKB-KW"/>
</dbReference>
<evidence type="ECO:0000256" key="4">
    <source>
        <dbReference type="ARBA" id="ARBA00022598"/>
    </source>
</evidence>
<accession>A0ABD1FGF5</accession>
<keyword evidence="6 11" id="KW-0067">ATP-binding</keyword>
<dbReference type="GO" id="GO:0005524">
    <property type="term" value="F:ATP binding"/>
    <property type="evidence" value="ECO:0007669"/>
    <property type="project" value="UniProtKB-KW"/>
</dbReference>
<dbReference type="Pfam" id="PF08264">
    <property type="entry name" value="Anticodon_1"/>
    <property type="match status" value="1"/>
</dbReference>
<dbReference type="NCBIfam" id="TIGR00396">
    <property type="entry name" value="leuS_bact"/>
    <property type="match status" value="1"/>
</dbReference>
<dbReference type="AlphaFoldDB" id="A0ABD1FGF5"/>
<keyword evidence="15" id="KW-1185">Reference proteome</keyword>
<dbReference type="FunFam" id="3.40.50.620:FF:000003">
    <property type="entry name" value="Leucine--tRNA ligase"/>
    <property type="match status" value="1"/>
</dbReference>
<keyword evidence="5 11" id="KW-0547">Nucleotide-binding</keyword>
<dbReference type="InterPro" id="IPR013155">
    <property type="entry name" value="M/V/L/I-tRNA-synth_anticd-bd"/>
</dbReference>
<feature type="domain" description="Aminoacyl-tRNA synthetase class Ia" evidence="12">
    <location>
        <begin position="402"/>
        <end position="561"/>
    </location>
</feature>
<dbReference type="Proteomes" id="UP001566132">
    <property type="component" value="Unassembled WGS sequence"/>
</dbReference>
<keyword evidence="3" id="KW-0963">Cytoplasm</keyword>
<dbReference type="EC" id="6.1.1.4" evidence="2"/>
<evidence type="ECO:0000256" key="7">
    <source>
        <dbReference type="ARBA" id="ARBA00022917"/>
    </source>
</evidence>
<evidence type="ECO:0000256" key="1">
    <source>
        <dbReference type="ARBA" id="ARBA00005594"/>
    </source>
</evidence>
<name>A0ABD1FGF5_HYPHA</name>
<dbReference type="PANTHER" id="PTHR43740:SF2">
    <property type="entry name" value="LEUCINE--TRNA LIGASE, MITOCHONDRIAL"/>
    <property type="match status" value="1"/>
</dbReference>
<dbReference type="SUPFAM" id="SSF52374">
    <property type="entry name" value="Nucleotidylyl transferase"/>
    <property type="match status" value="1"/>
</dbReference>
<dbReference type="InterPro" id="IPR014729">
    <property type="entry name" value="Rossmann-like_a/b/a_fold"/>
</dbReference>
<gene>
    <name evidence="14" type="ORF">ABEB36_001227</name>
</gene>
<dbReference type="PROSITE" id="PS00178">
    <property type="entry name" value="AA_TRNA_LIGASE_I"/>
    <property type="match status" value="1"/>
</dbReference>
<dbReference type="PRINTS" id="PR00985">
    <property type="entry name" value="TRNASYNTHLEU"/>
</dbReference>
<dbReference type="PANTHER" id="PTHR43740">
    <property type="entry name" value="LEUCYL-TRNA SYNTHETASE"/>
    <property type="match status" value="1"/>
</dbReference>
<comment type="caution">
    <text evidence="14">The sequence shown here is derived from an EMBL/GenBank/DDBJ whole genome shotgun (WGS) entry which is preliminary data.</text>
</comment>
<dbReference type="InterPro" id="IPR002302">
    <property type="entry name" value="Leu-tRNA-ligase"/>
</dbReference>
<evidence type="ECO:0000256" key="2">
    <source>
        <dbReference type="ARBA" id="ARBA00013164"/>
    </source>
</evidence>
<evidence type="ECO:0000313" key="14">
    <source>
        <dbReference type="EMBL" id="KAL1517464.1"/>
    </source>
</evidence>
<dbReference type="Gene3D" id="2.20.28.290">
    <property type="match status" value="1"/>
</dbReference>
<evidence type="ECO:0000256" key="6">
    <source>
        <dbReference type="ARBA" id="ARBA00022840"/>
    </source>
</evidence>
<dbReference type="Gene3D" id="1.10.730.10">
    <property type="entry name" value="Isoleucyl-tRNA Synthetase, Domain 1"/>
    <property type="match status" value="1"/>
</dbReference>
<evidence type="ECO:0000256" key="10">
    <source>
        <dbReference type="ARBA" id="ARBA00047469"/>
    </source>
</evidence>
<dbReference type="GO" id="GO:0005737">
    <property type="term" value="C:cytoplasm"/>
    <property type="evidence" value="ECO:0007669"/>
    <property type="project" value="UniProtKB-ARBA"/>
</dbReference>
<dbReference type="CDD" id="cd00812">
    <property type="entry name" value="LeuRS_core"/>
    <property type="match status" value="1"/>
</dbReference>
<dbReference type="Gene3D" id="3.40.50.620">
    <property type="entry name" value="HUPs"/>
    <property type="match status" value="2"/>
</dbReference>
<keyword evidence="4 11" id="KW-0436">Ligase</keyword>
<dbReference type="InterPro" id="IPR009080">
    <property type="entry name" value="tRNAsynth_Ia_anticodon-bd"/>
</dbReference>
<keyword evidence="8 11" id="KW-0030">Aminoacyl-tRNA synthetase</keyword>
<evidence type="ECO:0000256" key="3">
    <source>
        <dbReference type="ARBA" id="ARBA00022490"/>
    </source>
</evidence>
<evidence type="ECO:0000259" key="13">
    <source>
        <dbReference type="Pfam" id="PF08264"/>
    </source>
</evidence>
<evidence type="ECO:0000313" key="15">
    <source>
        <dbReference type="Proteomes" id="UP001566132"/>
    </source>
</evidence>
<organism evidence="14 15">
    <name type="scientific">Hypothenemus hampei</name>
    <name type="common">Coffee berry borer</name>
    <dbReference type="NCBI Taxonomy" id="57062"/>
    <lineage>
        <taxon>Eukaryota</taxon>
        <taxon>Metazoa</taxon>
        <taxon>Ecdysozoa</taxon>
        <taxon>Arthropoda</taxon>
        <taxon>Hexapoda</taxon>
        <taxon>Insecta</taxon>
        <taxon>Pterygota</taxon>
        <taxon>Neoptera</taxon>
        <taxon>Endopterygota</taxon>
        <taxon>Coleoptera</taxon>
        <taxon>Polyphaga</taxon>
        <taxon>Cucujiformia</taxon>
        <taxon>Curculionidae</taxon>
        <taxon>Scolytinae</taxon>
        <taxon>Hypothenemus</taxon>
    </lineage>
</organism>
<evidence type="ECO:0000259" key="12">
    <source>
        <dbReference type="Pfam" id="PF00133"/>
    </source>
</evidence>
<dbReference type="EMBL" id="JBDJPC010000001">
    <property type="protein sequence ID" value="KAL1517464.1"/>
    <property type="molecule type" value="Genomic_DNA"/>
</dbReference>
<dbReference type="SUPFAM" id="SSF47323">
    <property type="entry name" value="Anticodon-binding domain of a subclass of class I aminoacyl-tRNA synthetases"/>
    <property type="match status" value="1"/>
</dbReference>
<comment type="similarity">
    <text evidence="1 11">Belongs to the class-I aminoacyl-tRNA synthetase family.</text>
</comment>
<keyword evidence="7 11" id="KW-0648">Protein biosynthesis</keyword>
<evidence type="ECO:0000256" key="9">
    <source>
        <dbReference type="ARBA" id="ARBA00030520"/>
    </source>
</evidence>
<protein>
    <recommendedName>
        <fullName evidence="2">leucine--tRNA ligase</fullName>
        <ecNumber evidence="2">6.1.1.4</ecNumber>
    </recommendedName>
    <alternativeName>
        <fullName evidence="9">Leucyl-tRNA synthetase</fullName>
    </alternativeName>
</protein>
<feature type="domain" description="Methionyl/Valyl/Leucyl/Isoleucyl-tRNA synthetase anticodon-binding" evidence="13">
    <location>
        <begin position="737"/>
        <end position="803"/>
    </location>
</feature>
<dbReference type="FunFam" id="3.40.50.620:FF:000265">
    <property type="entry name" value="Leucine--tRNA ligase"/>
    <property type="match status" value="1"/>
</dbReference>
<sequence length="875" mass="101290">MKLLFLSGVHIKCFFSYKKSIFNKRLFSGCQLWNEELSSNIKHQIEDHWHDKIGQKPFDEHAQSQDKYYVLSMFPYPSGSLHMGHVRVYTISDTVSRYQYMNGKNVIHPIGWDAFGLPAENAAIDRELAPDEWTRNNIEHMKRQIKQLGCSFEWHRELATCDSSYYRWTQELFLKLFDEGLAYRKEALVNWDPVDQTVLADEQVDDNGCSWRSGAKVEKKLLKQWYIRTTKFAKQLYEYLDDSSLQDWRDIIKLQKHWIGECDGVNFDFKSKKDSSVVTLWTQFPEHIEQTEFVLINSNHILARKENIRPLTGAQKLTTNLNNPFTNKSVPVYVTNEFEYLDKTDSFIGIPSICEKSSNFAVSQSIICNLKCPEENDINEKRSEILQRALKMNVGGYWSSAKLRDWLISRQRYWGTPIPIVHCSSCGTVPVLREHLPVELPKLAKLSKKGRSPLEDVDGWVDTQCPKCGSKARRETDTMDTFVDSSWYFFRYLDPGNCQAMFDKDKAFKMTPVDLYIGGKEHAVLHLYYARFVSHFLHSLGLLPEREPFKRLLVQGMVMGRSYRLKGTGQYLTESQVNIVDLKKGKGVTKDTGAPVTISWEKMSKSKHNGVDPEEMFKEYGIDTTRLLILADVAPTSHRNWNSNTFPGVLNWQKRLWLTIREFLEHRNQPPPLIPQDQFKAQEDYLWDSRNYYIKGASFNYVISQQMSVAVSKQQGLTNSIRRSPPAVYSYGLQFERALATQIILLAPMAPHFASELWSGFQSASNRLNNSGEIDWDKGVLEQNWPETDMDYELDLVCQINGNENCTVKFPRRDLDKLTKDDAVKIAMNQPEVQEMLKARNVRDIKFQFHSGFDGVVNILTDSPPRQKKVQTVES</sequence>
<dbReference type="InterPro" id="IPR001412">
    <property type="entry name" value="aa-tRNA-synth_I_CS"/>
</dbReference>
<comment type="catalytic activity">
    <reaction evidence="10">
        <text>tRNA(Leu) + L-leucine + ATP = L-leucyl-tRNA(Leu) + AMP + diphosphate</text>
        <dbReference type="Rhea" id="RHEA:11688"/>
        <dbReference type="Rhea" id="RHEA-COMP:9613"/>
        <dbReference type="Rhea" id="RHEA-COMP:9622"/>
        <dbReference type="ChEBI" id="CHEBI:30616"/>
        <dbReference type="ChEBI" id="CHEBI:33019"/>
        <dbReference type="ChEBI" id="CHEBI:57427"/>
        <dbReference type="ChEBI" id="CHEBI:78442"/>
        <dbReference type="ChEBI" id="CHEBI:78494"/>
        <dbReference type="ChEBI" id="CHEBI:456215"/>
        <dbReference type="EC" id="6.1.1.4"/>
    </reaction>
</comment>
<dbReference type="InterPro" id="IPR002300">
    <property type="entry name" value="aa-tRNA-synth_Ia"/>
</dbReference>
<reference evidence="14 15" key="1">
    <citation type="submission" date="2024-05" db="EMBL/GenBank/DDBJ databases">
        <title>Genetic variation in Jamaican populations of the coffee berry borer (Hypothenemus hampei).</title>
        <authorList>
            <person name="Errbii M."/>
            <person name="Myrie A."/>
        </authorList>
    </citation>
    <scope>NUCLEOTIDE SEQUENCE [LARGE SCALE GENOMIC DNA]</scope>
    <source>
        <strain evidence="14">JA-Hopewell-2020-01-JO</strain>
        <tissue evidence="14">Whole body</tissue>
    </source>
</reference>
<evidence type="ECO:0000256" key="8">
    <source>
        <dbReference type="ARBA" id="ARBA00023146"/>
    </source>
</evidence>
<evidence type="ECO:0000256" key="5">
    <source>
        <dbReference type="ARBA" id="ARBA00022741"/>
    </source>
</evidence>
<dbReference type="FunFam" id="1.10.730.10:FF:000060">
    <property type="entry name" value="Leucyl-tRNA synthetase"/>
    <property type="match status" value="1"/>
</dbReference>
<dbReference type="Pfam" id="PF00133">
    <property type="entry name" value="tRNA-synt_1"/>
    <property type="match status" value="2"/>
</dbReference>
<feature type="domain" description="Aminoacyl-tRNA synthetase class Ia" evidence="12">
    <location>
        <begin position="46"/>
        <end position="243"/>
    </location>
</feature>
<proteinExistence type="inferred from homology"/>
<evidence type="ECO:0000256" key="11">
    <source>
        <dbReference type="RuleBase" id="RU363035"/>
    </source>
</evidence>
<dbReference type="GO" id="GO:0004823">
    <property type="term" value="F:leucine-tRNA ligase activity"/>
    <property type="evidence" value="ECO:0007669"/>
    <property type="project" value="UniProtKB-EC"/>
</dbReference>